<proteinExistence type="predicted"/>
<evidence type="ECO:0000313" key="2">
    <source>
        <dbReference type="EMBL" id="EHY89196.1"/>
    </source>
</evidence>
<name>H8G5K5_9PSEU</name>
<dbReference type="HOGENOM" id="CLU_029927_7_0_11"/>
<keyword evidence="3" id="KW-1185">Reference proteome</keyword>
<dbReference type="OrthoDB" id="3428567at2"/>
<protein>
    <submittedName>
        <fullName evidence="2">Transcriptional regulator</fullName>
    </submittedName>
</protein>
<dbReference type="InterPro" id="IPR010982">
    <property type="entry name" value="Lambda_DNA-bd_dom_sf"/>
</dbReference>
<accession>H8G5K5</accession>
<dbReference type="SUPFAM" id="SSF48452">
    <property type="entry name" value="TPR-like"/>
    <property type="match status" value="1"/>
</dbReference>
<dbReference type="Gene3D" id="1.10.260.40">
    <property type="entry name" value="lambda repressor-like DNA-binding domains"/>
    <property type="match status" value="1"/>
</dbReference>
<sequence>METFGQRLRRLRTEAGLSQSQLAHMVPVSQASLSRYESDRQAVAHDLAERLDELVNANGALLSLCHQLDAAETTCSTRVLDAAAEAAFENAPDLAALIADRTAQFRRLDDFVGGRELYPSVRRSFEAASAACRDDTTALAGLSELGQIAGWVASDAGHVTDAAHLYLTAAKAGTQAGRLDFGASALSSLAYQLANSPAMSDRAEAVLLASAVADRADGIGRALLLDRLAWTHARVGDAAAASRVLDEVDDVFADAREPAPTWAYWLDQDEINVMRGRCMVELNRPSAAIELLSDALSRYDPTRVRERGLYTTYLAEALVKEGDVTEARRLLDGMRQAESARLEARLDVLT</sequence>
<feature type="domain" description="HTH cro/C1-type" evidence="1">
    <location>
        <begin position="8"/>
        <end position="62"/>
    </location>
</feature>
<reference evidence="2 3" key="1">
    <citation type="journal article" date="2012" name="Stand. Genomic Sci.">
        <title>Genome sequence of the soil bacterium Saccharomonospora azurea type strain (NA-128(T)).</title>
        <authorList>
            <person name="Klenk H.P."/>
            <person name="Held B."/>
            <person name="Lucas S."/>
            <person name="Lapidus A."/>
            <person name="Copeland A."/>
            <person name="Hammon N."/>
            <person name="Pitluck S."/>
            <person name="Goodwin L.A."/>
            <person name="Han C."/>
            <person name="Tapia R."/>
            <person name="Brambilla E.M."/>
            <person name="Potter G."/>
            <person name="Land M."/>
            <person name="Ivanova N."/>
            <person name="Rohde M."/>
            <person name="Goker M."/>
            <person name="Detter J.C."/>
            <person name="Kyrpides N.C."/>
            <person name="Woyke T."/>
        </authorList>
    </citation>
    <scope>NUCLEOTIDE SEQUENCE [LARGE SCALE GENOMIC DNA]</scope>
    <source>
        <strain evidence="2 3">NA-128</strain>
    </source>
</reference>
<dbReference type="SMART" id="SM00530">
    <property type="entry name" value="HTH_XRE"/>
    <property type="match status" value="1"/>
</dbReference>
<evidence type="ECO:0000313" key="3">
    <source>
        <dbReference type="Proteomes" id="UP000004705"/>
    </source>
</evidence>
<dbReference type="AlphaFoldDB" id="H8G5K5"/>
<dbReference type="Pfam" id="PF13560">
    <property type="entry name" value="HTH_31"/>
    <property type="match status" value="1"/>
</dbReference>
<dbReference type="Proteomes" id="UP000004705">
    <property type="component" value="Chromosome"/>
</dbReference>
<dbReference type="CDD" id="cd00093">
    <property type="entry name" value="HTH_XRE"/>
    <property type="match status" value="1"/>
</dbReference>
<evidence type="ECO:0000259" key="1">
    <source>
        <dbReference type="PROSITE" id="PS50943"/>
    </source>
</evidence>
<dbReference type="InterPro" id="IPR011990">
    <property type="entry name" value="TPR-like_helical_dom_sf"/>
</dbReference>
<dbReference type="PROSITE" id="PS50943">
    <property type="entry name" value="HTH_CROC1"/>
    <property type="match status" value="1"/>
</dbReference>
<dbReference type="GO" id="GO:0003677">
    <property type="term" value="F:DNA binding"/>
    <property type="evidence" value="ECO:0007669"/>
    <property type="project" value="InterPro"/>
</dbReference>
<organism evidence="2 3">
    <name type="scientific">Saccharomonospora azurea NA-128</name>
    <dbReference type="NCBI Taxonomy" id="882081"/>
    <lineage>
        <taxon>Bacteria</taxon>
        <taxon>Bacillati</taxon>
        <taxon>Actinomycetota</taxon>
        <taxon>Actinomycetes</taxon>
        <taxon>Pseudonocardiales</taxon>
        <taxon>Pseudonocardiaceae</taxon>
        <taxon>Saccharomonospora</taxon>
    </lineage>
</organism>
<dbReference type="EMBL" id="CM001466">
    <property type="protein sequence ID" value="EHY89196.1"/>
    <property type="molecule type" value="Genomic_DNA"/>
</dbReference>
<dbReference type="RefSeq" id="WP_005441605.1">
    <property type="nucleotide sequence ID" value="NZ_CM001466.1"/>
</dbReference>
<dbReference type="Gene3D" id="1.25.40.10">
    <property type="entry name" value="Tetratricopeptide repeat domain"/>
    <property type="match status" value="1"/>
</dbReference>
<dbReference type="SUPFAM" id="SSF47413">
    <property type="entry name" value="lambda repressor-like DNA-binding domains"/>
    <property type="match status" value="1"/>
</dbReference>
<dbReference type="InterPro" id="IPR001387">
    <property type="entry name" value="Cro/C1-type_HTH"/>
</dbReference>
<gene>
    <name evidence="2" type="ORF">SacazDRAFT_02287</name>
</gene>